<dbReference type="HOGENOM" id="CLU_085623_0_0_5"/>
<dbReference type="InterPro" id="IPR053521">
    <property type="entry name" value="McjB-like"/>
</dbReference>
<accession>A0A0A7PR26</accession>
<reference evidence="2 3" key="1">
    <citation type="journal article" date="2015" name="Int. J. Syst. Evol. Microbiol.">
        <title>Description of Sphingopyxis fribergensis sp. nov. - a soil bacterium with the ability to degrade styrene and phenylacetic acid.</title>
        <authorList>
            <person name="Oelschlagel M."/>
            <person name="Ruckert C."/>
            <person name="Kalinowski J."/>
            <person name="Schmidt G."/>
            <person name="Schlomann M."/>
            <person name="Tischler D."/>
        </authorList>
    </citation>
    <scope>NUCLEOTIDE SEQUENCE [LARGE SCALE GENOMIC DNA]</scope>
    <source>
        <strain evidence="2 3">Kp5.2</strain>
        <plasmid evidence="2">pSfKp5.2</plasmid>
    </source>
</reference>
<dbReference type="EMBL" id="CP009123">
    <property type="protein sequence ID" value="AJA11698.1"/>
    <property type="molecule type" value="Genomic_DNA"/>
</dbReference>
<dbReference type="NCBIfam" id="NF033537">
    <property type="entry name" value="lasso_biosyn_B2"/>
    <property type="match status" value="1"/>
</dbReference>
<geneLocation type="plasmid" evidence="2 3">
    <name>pSfKp5.2</name>
</geneLocation>
<dbReference type="Proteomes" id="UP000030907">
    <property type="component" value="Plasmid pSfKp5.2"/>
</dbReference>
<dbReference type="AlphaFoldDB" id="A0A0A7PR26"/>
<gene>
    <name evidence="2" type="ORF">SKP52_24280</name>
</gene>
<name>A0A0A7PR26_9SPHN</name>
<evidence type="ECO:0000313" key="2">
    <source>
        <dbReference type="EMBL" id="AJA11698.1"/>
    </source>
</evidence>
<organism evidence="2 3">
    <name type="scientific">Sphingopyxis fribergensis</name>
    <dbReference type="NCBI Taxonomy" id="1515612"/>
    <lineage>
        <taxon>Bacteria</taxon>
        <taxon>Pseudomonadati</taxon>
        <taxon>Pseudomonadota</taxon>
        <taxon>Alphaproteobacteria</taxon>
        <taxon>Sphingomonadales</taxon>
        <taxon>Sphingomonadaceae</taxon>
        <taxon>Sphingopyxis</taxon>
    </lineage>
</organism>
<dbReference type="Pfam" id="PF13471">
    <property type="entry name" value="Transglut_core3"/>
    <property type="match status" value="1"/>
</dbReference>
<protein>
    <recommendedName>
        <fullName evidence="1">Microcin J25-processing protein McjB C-terminal domain-containing protein</fullName>
    </recommendedName>
</protein>
<sequence length="217" mass="24348">MNYALRDGLSFCSAESRTIILDLHSGRYIALADCNHDAFHRWITEQNPSEADSHQLTKLAQRGILAVVENAVIPKPVATILPTSTHDGGATLSPIETIRALVARLLWKRRLRRWPLQRIVARLKKNVIETEQPRTEASLATILRAFEFTDLLVGSHDRCLERSLALVATCRNRGLQAEIVVGVQTDPFAAHCWVQRGATVLNEKPDRVRMFMPILVA</sequence>
<dbReference type="OrthoDB" id="119963at2"/>
<feature type="domain" description="Microcin J25-processing protein McjB C-terminal" evidence="1">
    <location>
        <begin position="103"/>
        <end position="215"/>
    </location>
</feature>
<evidence type="ECO:0000313" key="3">
    <source>
        <dbReference type="Proteomes" id="UP000030907"/>
    </source>
</evidence>
<keyword evidence="3" id="KW-1185">Reference proteome</keyword>
<keyword evidence="2" id="KW-0614">Plasmid</keyword>
<dbReference type="RefSeq" id="WP_037555870.1">
    <property type="nucleotide sequence ID" value="NZ_CP009123.1"/>
</dbReference>
<dbReference type="KEGG" id="sphk:SKP52_24280"/>
<evidence type="ECO:0000259" key="1">
    <source>
        <dbReference type="Pfam" id="PF13471"/>
    </source>
</evidence>
<dbReference type="InterPro" id="IPR032708">
    <property type="entry name" value="McjB_C"/>
</dbReference>
<proteinExistence type="predicted"/>